<evidence type="ECO:0000313" key="1">
    <source>
        <dbReference type="EMBL" id="GHB21858.1"/>
    </source>
</evidence>
<dbReference type="EMBL" id="BMXE01000001">
    <property type="protein sequence ID" value="GHB21858.1"/>
    <property type="molecule type" value="Genomic_DNA"/>
</dbReference>
<comment type="caution">
    <text evidence="1">The sequence shown here is derived from an EMBL/GenBank/DDBJ whole genome shotgun (WGS) entry which is preliminary data.</text>
</comment>
<protein>
    <recommendedName>
        <fullName evidence="3">Lipoprotein</fullName>
    </recommendedName>
</protein>
<reference evidence="2" key="1">
    <citation type="journal article" date="2019" name="Int. J. Syst. Evol. Microbiol.">
        <title>The Global Catalogue of Microorganisms (GCM) 10K type strain sequencing project: providing services to taxonomists for standard genome sequencing and annotation.</title>
        <authorList>
            <consortium name="The Broad Institute Genomics Platform"/>
            <consortium name="The Broad Institute Genome Sequencing Center for Infectious Disease"/>
            <person name="Wu L."/>
            <person name="Ma J."/>
        </authorList>
    </citation>
    <scope>NUCLEOTIDE SEQUENCE [LARGE SCALE GENOMIC DNA]</scope>
    <source>
        <strain evidence="2">KCTC 12861</strain>
    </source>
</reference>
<dbReference type="Proteomes" id="UP000637980">
    <property type="component" value="Unassembled WGS sequence"/>
</dbReference>
<proteinExistence type="predicted"/>
<organism evidence="1 2">
    <name type="scientific">Pseudovibrio japonicus</name>
    <dbReference type="NCBI Taxonomy" id="366534"/>
    <lineage>
        <taxon>Bacteria</taxon>
        <taxon>Pseudomonadati</taxon>
        <taxon>Pseudomonadota</taxon>
        <taxon>Alphaproteobacteria</taxon>
        <taxon>Hyphomicrobiales</taxon>
        <taxon>Stappiaceae</taxon>
        <taxon>Pseudovibrio</taxon>
    </lineage>
</organism>
<keyword evidence="2" id="KW-1185">Reference proteome</keyword>
<accession>A0ABQ3E2Q6</accession>
<evidence type="ECO:0000313" key="2">
    <source>
        <dbReference type="Proteomes" id="UP000637980"/>
    </source>
</evidence>
<gene>
    <name evidence="1" type="ORF">GCM10007094_07460</name>
</gene>
<evidence type="ECO:0008006" key="3">
    <source>
        <dbReference type="Google" id="ProtNLM"/>
    </source>
</evidence>
<sequence length="240" mass="25273">MHHEPIFSKIQPISFPYRVSGDGCISPFAFSAVIETKTAVTFGIRMVGNLLAKTLLKNTGRLILLTGIGATLAGCGSFGSSDADLEASSANPPATENTFDLSVLQAPAICPSLQELSGTTILAVYPRGQERAPENLSYQAIITDSARTCNKSGENSAMKLGIAGSITPGPTWQGGEVLLPIRVAVTHDVDGEDKTIYSKLFSVPVTLGAGSPSATWAFVEEDIILPNEPGQNVVFGFDEK</sequence>
<name>A0ABQ3E2Q6_9HYPH</name>